<dbReference type="Gene3D" id="2.130.10.10">
    <property type="entry name" value="YVTN repeat-like/Quinoprotein amine dehydrogenase"/>
    <property type="match status" value="3"/>
</dbReference>
<feature type="compositionally biased region" description="Basic and acidic residues" evidence="9">
    <location>
        <begin position="749"/>
        <end position="760"/>
    </location>
</feature>
<feature type="compositionally biased region" description="Polar residues" evidence="9">
    <location>
        <begin position="429"/>
        <end position="440"/>
    </location>
</feature>
<gene>
    <name evidence="10" type="ORF">RRG08_048275</name>
</gene>
<feature type="coiled-coil region" evidence="8">
    <location>
        <begin position="1936"/>
        <end position="1998"/>
    </location>
</feature>
<protein>
    <recommendedName>
        <fullName evidence="12">Cilia- and flagella-associated protein 44</fullName>
    </recommendedName>
</protein>
<keyword evidence="2" id="KW-0963">Cytoplasm</keyword>
<comment type="caution">
    <text evidence="10">The sequence shown here is derived from an EMBL/GenBank/DDBJ whole genome shotgun (WGS) entry which is preliminary data.</text>
</comment>
<accession>A0AAE1DMA7</accession>
<dbReference type="PANTHER" id="PTHR14885:SF3">
    <property type="entry name" value="CILIA- AND FLAGELLA-ASSOCIATED PROTEIN 44"/>
    <property type="match status" value="1"/>
</dbReference>
<dbReference type="GO" id="GO:0003341">
    <property type="term" value="P:cilium movement"/>
    <property type="evidence" value="ECO:0007669"/>
    <property type="project" value="UniProtKB-ARBA"/>
</dbReference>
<evidence type="ECO:0000256" key="6">
    <source>
        <dbReference type="ARBA" id="ARBA00023212"/>
    </source>
</evidence>
<feature type="compositionally biased region" description="Basic and acidic residues" evidence="9">
    <location>
        <begin position="393"/>
        <end position="418"/>
    </location>
</feature>
<feature type="compositionally biased region" description="Basic and acidic residues" evidence="9">
    <location>
        <begin position="717"/>
        <end position="738"/>
    </location>
</feature>
<evidence type="ECO:0000256" key="4">
    <source>
        <dbReference type="ARBA" id="ARBA00022737"/>
    </source>
</evidence>
<feature type="region of interest" description="Disordered" evidence="9">
    <location>
        <begin position="706"/>
        <end position="855"/>
    </location>
</feature>
<feature type="coiled-coil region" evidence="8">
    <location>
        <begin position="2343"/>
        <end position="2395"/>
    </location>
</feature>
<sequence length="2628" mass="300743">MENDQEKDEIEKKTSSTSSLGADQNNGLRTENAQVITSTKEASENEQNNELKEDNDKVLTSTEEASENEQNNELKEDNDKVLTGTEEAQADEQKNDLKEENDKILTSTEEPGENLQKNDLKEVLTTTEEIRENVQKDDLKEVLNTAEETRENIQKDDIKEYNGKVRTNAEEGIEKEQEQESDVKEDNGKILITEEAREDVQKNDLKEVLTATEEIRENVQKEEVLITAEETRENIQKDDTKKYNDEVLTNAEEGIEQESDVKEDNDKILITEEAREDEQKNGLKEENIQVLISTEEAQEDDQKASGMSVPTDKEGGILSLEQRLAESGEAQIKESKSLGTMAPHIRKSSKDLSVSRTASHGRKSPDPKEMSKKRKYNDEKPERKQADAVAATNRKDEKNKATPKKQDSIEKSKKKQDSQEASEIAVAVSSVNGESTINTDSPEKGQFEVALTAQTEKREEPTKTELSHLAPTVSLDSSISRADIEEDTLAPEMIVWEWEQELDEYDEPDIYPSEKDYIMVPVQVEITEDEEELEAEQPAEKEIESEKEKAIDKNIYDAEDVQQKDTQFLEDEQRSEPMVSVQSNVMSETDPERDIAISELSDTTHTTLQAEESVMQKENEADAAKIEKAVDEPIQAAKIEEAVDEPIHAAKIEEAVDEPIHAAKIEEAVDEPVHAAKIEEVVDEPAHAAKTEEAADEPIHAAKIEEAVDEPEEETLGESHDVVIKDEQRVGAETEKGFAEYVDQTEEKEEVKQEEVKSERSISSTLFSQEEVMGPKKSIETSGIEIQETKGSPEAEISDKTKNEDQMQLKKDKQMKVDEEKRMKEAADKRLSERKPSKKELTPSEQGSIATTEDAMDQVDEFEVTGLPEVELEPVEPPPKRYKTVMVRTLVPRPPKIHYVPEEERKTHLTNDKHLFRKRPISLVMSYGYDCQRMANLHVLDKETVVFMSGFVLTFFNHVTKEQTFLRCIGGSCFGALAIHPSRRLFAAAEKGEKPIVGIWSWPKLQLFRKLREGTDKVYASVNFSPCGRFLATQGGEPDYLITVYNWLAEMPVVRVKSHAQDVYRVTFSKELAGRLTTAGLCHIKFWKMATTFTGLKLKGDIGRFGRTELSDIEGYVEMPDGKVLSGTEWGNLLLWENGLIVAEICIKPDIPCHEGIVRQVIQVESEFYTTGQDGWVRSWPFDTVDAAEINTTEESLKVAVKSSGQVLIKENSDIWFIVPDIPDNSTNSVFWFVQDGRGSILRADLSFLNTAKEPYSVFTAHGGPIVSCASSKINCIMATLGVDGQIRVYDYIRHKLLACRTFSSAGTTMMWPGVQFDQTCCTILAGFADGTFRAVRLSGEGENGLPMSLILQQVRKPHQKRLTSFDIDSYSRYLATGGEDGTIFFFDISDDYLPLLFIAMPEYKSIVSIKWTKQENKDFNDEEPPNKIIAALQGGTLVEFLMPNLWDFDNTISYLCTDAHFLRRVDFVSIKSELLHNEEIEIERLAEEQLNAAVEIENRKRIEEGLETESQQNIRLLEEAEEMERIKADLGPQKKWQPYKPPVPSPIMLMIPSLIDHDEVFLSMGSYDAGYLYLMRFEETDKSNALKENPTEPVGSTKIEDSRDKAITAYTATNEGDFVFWGFSDGRVRVQNVEYPYALEHIDKHWTEGIHDCVRGEVTSLCLDKDGVFLITTGNDGNCFLLSRMLEKELGAYLKKETLSPVDVLEVRDDVTDIVDPAAYTLEVYKKVEKEMALLAEAKKNKSAKREEIARLRIWYHDVIKKNNELPEEVRLSPVELALTNDRESRKKEEFEASLKQLKLETAWYTQKAILALEKVKQFYMDGIAYELFELRAFNSCCNVWSFRMKVLPSWFNDAKDKVETHVTPHSVDSDTIPEDVSVSTAESLVLEPKPKMQKGMSKFVHQKLVRIWERKKRKLIRAREWKNFLRTEPKSKDLKEEDKAIEEARANLGDMKLKSAADYKVPETKKLTEHRGRKRLVQLEEKMYEYKQEFNELMLKLRQDKIERLARMKDYKQKIIECQLKLSVEDRSPMPEIKPMVISEDPMRTLDYTVEDVKEYKKHIEEKLKAAAPVAKVVKKQEGPTVKRKGPLNASQRSQASLSKIHDKVADSVAESVIQNKSLGSYVEPIAEIFTPLEERIKRNEIIKAKFWQNHYINKIEEEKKCFDARLKLLRHRKLKLDFLLKTGEGRMTLLTQEFILAQQSEALEASLEMKIHGTSKEKRECSNVIKSLNKKLETIKKEMDAYGKQRNALFNEVIALAVSKAPAFEKYLVRVFSKRMPKVRSRQNLDRSEGSKNEYDSDDDESSEESDVDMDLSEDEDDGLDIDFPPQELSKEVYDSVVEIRERRLKIDESEANIREQLEEVNVIMAQYKHRVNAADREFEKGRRELDSFRKEKQEKQNVLNCAVNLKLHQIEELDKDFSNVLVTENRKINRLQQRIPELQKEKIGQKAMGLEMKRLNMQLHKEKTHYMIRLQNMQKRCDEEMLNKFGQIRPVEELEFYHVDPRVDSLRQELKQLEEKQQIELNDLQCQILEAEKEKATETMKSISRLQLAGHITACVHAMNKSMEEQMSKLPSDLEDTLATREIAFLKVVLTDQWNTISALSLEIAQLTQRQIHPLPPIKSKKKD</sequence>
<feature type="region of interest" description="Disordered" evidence="9">
    <location>
        <begin position="2080"/>
        <end position="2099"/>
    </location>
</feature>
<feature type="region of interest" description="Disordered" evidence="9">
    <location>
        <begin position="2283"/>
        <end position="2328"/>
    </location>
</feature>
<reference evidence="10" key="1">
    <citation type="journal article" date="2023" name="G3 (Bethesda)">
        <title>A reference genome for the long-term kleptoplast-retaining sea slug Elysia crispata morphotype clarki.</title>
        <authorList>
            <person name="Eastman K.E."/>
            <person name="Pendleton A.L."/>
            <person name="Shaikh M.A."/>
            <person name="Suttiyut T."/>
            <person name="Ogas R."/>
            <person name="Tomko P."/>
            <person name="Gavelis G."/>
            <person name="Widhalm J.R."/>
            <person name="Wisecaver J.H."/>
        </authorList>
    </citation>
    <scope>NUCLEOTIDE SEQUENCE</scope>
    <source>
        <strain evidence="10">ECLA1</strain>
    </source>
</reference>
<dbReference type="Pfam" id="PF00400">
    <property type="entry name" value="WD40"/>
    <property type="match status" value="1"/>
</dbReference>
<evidence type="ECO:0000256" key="7">
    <source>
        <dbReference type="ARBA" id="ARBA00023273"/>
    </source>
</evidence>
<dbReference type="SMART" id="SM00320">
    <property type="entry name" value="WD40"/>
    <property type="match status" value="5"/>
</dbReference>
<feature type="compositionally biased region" description="Polar residues" evidence="9">
    <location>
        <begin position="15"/>
        <end position="48"/>
    </location>
</feature>
<evidence type="ECO:0008006" key="12">
    <source>
        <dbReference type="Google" id="ProtNLM"/>
    </source>
</evidence>
<dbReference type="Proteomes" id="UP001283361">
    <property type="component" value="Unassembled WGS sequence"/>
</dbReference>
<organism evidence="10 11">
    <name type="scientific">Elysia crispata</name>
    <name type="common">lettuce slug</name>
    <dbReference type="NCBI Taxonomy" id="231223"/>
    <lineage>
        <taxon>Eukaryota</taxon>
        <taxon>Metazoa</taxon>
        <taxon>Spiralia</taxon>
        <taxon>Lophotrochozoa</taxon>
        <taxon>Mollusca</taxon>
        <taxon>Gastropoda</taxon>
        <taxon>Heterobranchia</taxon>
        <taxon>Euthyneura</taxon>
        <taxon>Panpulmonata</taxon>
        <taxon>Sacoglossa</taxon>
        <taxon>Placobranchoidea</taxon>
        <taxon>Plakobranchidae</taxon>
        <taxon>Elysia</taxon>
    </lineage>
</organism>
<feature type="coiled-coil region" evidence="8">
    <location>
        <begin position="2507"/>
        <end position="2550"/>
    </location>
</feature>
<feature type="region of interest" description="Disordered" evidence="9">
    <location>
        <begin position="147"/>
        <end position="196"/>
    </location>
</feature>
<dbReference type="InterPro" id="IPR001680">
    <property type="entry name" value="WD40_rpt"/>
</dbReference>
<feature type="compositionally biased region" description="Basic and acidic residues" evidence="9">
    <location>
        <begin position="273"/>
        <end position="287"/>
    </location>
</feature>
<feature type="compositionally biased region" description="Basic and acidic residues" evidence="9">
    <location>
        <begin position="323"/>
        <end position="336"/>
    </location>
</feature>
<feature type="compositionally biased region" description="Basic and acidic residues" evidence="9">
    <location>
        <begin position="787"/>
        <end position="842"/>
    </location>
</feature>
<evidence type="ECO:0000256" key="8">
    <source>
        <dbReference type="SAM" id="Coils"/>
    </source>
</evidence>
<evidence type="ECO:0000256" key="9">
    <source>
        <dbReference type="SAM" id="MobiDB-lite"/>
    </source>
</evidence>
<feature type="compositionally biased region" description="Acidic residues" evidence="9">
    <location>
        <begin position="2299"/>
        <end position="2324"/>
    </location>
</feature>
<keyword evidence="3" id="KW-0853">WD repeat</keyword>
<keyword evidence="11" id="KW-1185">Reference proteome</keyword>
<evidence type="ECO:0000256" key="2">
    <source>
        <dbReference type="ARBA" id="ARBA00022490"/>
    </source>
</evidence>
<keyword evidence="6" id="KW-0206">Cytoskeleton</keyword>
<feature type="compositionally biased region" description="Basic and acidic residues" evidence="9">
    <location>
        <begin position="363"/>
        <end position="386"/>
    </location>
</feature>
<evidence type="ECO:0000313" key="11">
    <source>
        <dbReference type="Proteomes" id="UP001283361"/>
    </source>
</evidence>
<dbReference type="PANTHER" id="PTHR14885">
    <property type="entry name" value="CILIA- AND FLAGELLA-ASSOCIATED PROTEIN 43-RELATED"/>
    <property type="match status" value="1"/>
</dbReference>
<evidence type="ECO:0000313" key="10">
    <source>
        <dbReference type="EMBL" id="KAK3775065.1"/>
    </source>
</evidence>
<keyword evidence="5 8" id="KW-0175">Coiled coil</keyword>
<dbReference type="InterPro" id="IPR015943">
    <property type="entry name" value="WD40/YVTN_repeat-like_dom_sf"/>
</dbReference>
<name>A0AAE1DMA7_9GAST</name>
<evidence type="ECO:0000256" key="3">
    <source>
        <dbReference type="ARBA" id="ARBA00022574"/>
    </source>
</evidence>
<evidence type="ECO:0000256" key="5">
    <source>
        <dbReference type="ARBA" id="ARBA00023054"/>
    </source>
</evidence>
<feature type="region of interest" description="Disordered" evidence="9">
    <location>
        <begin position="273"/>
        <end position="446"/>
    </location>
</feature>
<keyword evidence="4" id="KW-0677">Repeat</keyword>
<dbReference type="InterPro" id="IPR036322">
    <property type="entry name" value="WD40_repeat_dom_sf"/>
</dbReference>
<keyword evidence="7" id="KW-0966">Cell projection</keyword>
<dbReference type="EMBL" id="JAWDGP010003357">
    <property type="protein sequence ID" value="KAK3775065.1"/>
    <property type="molecule type" value="Genomic_DNA"/>
</dbReference>
<feature type="region of interest" description="Disordered" evidence="9">
    <location>
        <begin position="530"/>
        <end position="591"/>
    </location>
</feature>
<comment type="subcellular location">
    <subcellularLocation>
        <location evidence="1">Cytoplasm</location>
        <location evidence="1">Cytoskeleton</location>
        <location evidence="1">Cilium axoneme</location>
    </subcellularLocation>
</comment>
<feature type="compositionally biased region" description="Polar residues" evidence="9">
    <location>
        <begin position="58"/>
        <end position="71"/>
    </location>
</feature>
<feature type="compositionally biased region" description="Basic and acidic residues" evidence="9">
    <location>
        <begin position="2286"/>
        <end position="2298"/>
    </location>
</feature>
<feature type="compositionally biased region" description="Basic and acidic residues" evidence="9">
    <location>
        <begin position="91"/>
        <end position="103"/>
    </location>
</feature>
<dbReference type="SUPFAM" id="SSF50978">
    <property type="entry name" value="WD40 repeat-like"/>
    <property type="match status" value="2"/>
</dbReference>
<dbReference type="GO" id="GO:0005930">
    <property type="term" value="C:axoneme"/>
    <property type="evidence" value="ECO:0007669"/>
    <property type="project" value="UniProtKB-SubCell"/>
</dbReference>
<feature type="coiled-coil region" evidence="8">
    <location>
        <begin position="2221"/>
        <end position="2255"/>
    </location>
</feature>
<proteinExistence type="predicted"/>
<feature type="region of interest" description="Disordered" evidence="9">
    <location>
        <begin position="1"/>
        <end position="122"/>
    </location>
</feature>
<evidence type="ECO:0000256" key="1">
    <source>
        <dbReference type="ARBA" id="ARBA00004430"/>
    </source>
</evidence>
<feature type="compositionally biased region" description="Basic and acidic residues" evidence="9">
    <location>
        <begin position="538"/>
        <end position="556"/>
    </location>
</feature>
<feature type="compositionally biased region" description="Acidic residues" evidence="9">
    <location>
        <begin position="707"/>
        <end position="716"/>
    </location>
</feature>